<sequence>MRNRPRPPDRVRFLLYPDGFGRATAGNQPGHAGVLMDDGGCPRGREDEMTHRTEPRTPQDQADAAAVLRRDRFGTLPERIRPQDTVETRPATRPDPARDTYNADEWLIRYCG</sequence>
<dbReference type="Proteomes" id="UP001501391">
    <property type="component" value="Unassembled WGS sequence"/>
</dbReference>
<proteinExistence type="predicted"/>
<keyword evidence="3" id="KW-1185">Reference proteome</keyword>
<evidence type="ECO:0000313" key="3">
    <source>
        <dbReference type="Proteomes" id="UP001501391"/>
    </source>
</evidence>
<reference evidence="2 3" key="1">
    <citation type="journal article" date="2019" name="Int. J. Syst. Evol. Microbiol.">
        <title>The Global Catalogue of Microorganisms (GCM) 10K type strain sequencing project: providing services to taxonomists for standard genome sequencing and annotation.</title>
        <authorList>
            <consortium name="The Broad Institute Genomics Platform"/>
            <consortium name="The Broad Institute Genome Sequencing Center for Infectious Disease"/>
            <person name="Wu L."/>
            <person name="Ma J."/>
        </authorList>
    </citation>
    <scope>NUCLEOTIDE SEQUENCE [LARGE SCALE GENOMIC DNA]</scope>
    <source>
        <strain evidence="2 3">JCM 14924</strain>
    </source>
</reference>
<feature type="region of interest" description="Disordered" evidence="1">
    <location>
        <begin position="23"/>
        <end position="100"/>
    </location>
</feature>
<accession>A0ABN3BSS7</accession>
<gene>
    <name evidence="2" type="ORF">GCM10009787_47720</name>
</gene>
<feature type="compositionally biased region" description="Basic and acidic residues" evidence="1">
    <location>
        <begin position="68"/>
        <end position="98"/>
    </location>
</feature>
<dbReference type="EMBL" id="BAAAOQ010000016">
    <property type="protein sequence ID" value="GAA2199697.1"/>
    <property type="molecule type" value="Genomic_DNA"/>
</dbReference>
<name>A0ABN3BSS7_9ACTN</name>
<evidence type="ECO:0000313" key="2">
    <source>
        <dbReference type="EMBL" id="GAA2199697.1"/>
    </source>
</evidence>
<protein>
    <submittedName>
        <fullName evidence="2">Uncharacterized protein</fullName>
    </submittedName>
</protein>
<evidence type="ECO:0000256" key="1">
    <source>
        <dbReference type="SAM" id="MobiDB-lite"/>
    </source>
</evidence>
<comment type="caution">
    <text evidence="2">The sequence shown here is derived from an EMBL/GenBank/DDBJ whole genome shotgun (WGS) entry which is preliminary data.</text>
</comment>
<organism evidence="2 3">
    <name type="scientific">Streptomyces bangladeshensis</name>
    <dbReference type="NCBI Taxonomy" id="295352"/>
    <lineage>
        <taxon>Bacteria</taxon>
        <taxon>Bacillati</taxon>
        <taxon>Actinomycetota</taxon>
        <taxon>Actinomycetes</taxon>
        <taxon>Kitasatosporales</taxon>
        <taxon>Streptomycetaceae</taxon>
        <taxon>Streptomyces</taxon>
    </lineage>
</organism>
<feature type="compositionally biased region" description="Basic and acidic residues" evidence="1">
    <location>
        <begin position="43"/>
        <end position="57"/>
    </location>
</feature>